<feature type="region of interest" description="Disordered" evidence="10">
    <location>
        <begin position="77"/>
        <end position="127"/>
    </location>
</feature>
<dbReference type="AlphaFoldDB" id="A0A8C4XWZ7"/>
<keyword evidence="5" id="KW-0963">Cytoplasm</keyword>
<feature type="compositionally biased region" description="Low complexity" evidence="10">
    <location>
        <begin position="577"/>
        <end position="587"/>
    </location>
</feature>
<evidence type="ECO:0000256" key="4">
    <source>
        <dbReference type="ARBA" id="ARBA00013508"/>
    </source>
</evidence>
<dbReference type="PANTHER" id="PTHR32078">
    <property type="entry name" value="NUCLEAR PROTEIN MDM1"/>
    <property type="match status" value="1"/>
</dbReference>
<reference evidence="11" key="2">
    <citation type="submission" date="2025-09" db="UniProtKB">
        <authorList>
            <consortium name="Ensembl"/>
        </authorList>
    </citation>
    <scope>IDENTIFICATION</scope>
</reference>
<organism evidence="11 12">
    <name type="scientific">Gopherus evgoodei</name>
    <name type="common">Goodes thornscrub tortoise</name>
    <dbReference type="NCBI Taxonomy" id="1825980"/>
    <lineage>
        <taxon>Eukaryota</taxon>
        <taxon>Metazoa</taxon>
        <taxon>Chordata</taxon>
        <taxon>Craniata</taxon>
        <taxon>Vertebrata</taxon>
        <taxon>Euteleostomi</taxon>
        <taxon>Archelosauria</taxon>
        <taxon>Testudinata</taxon>
        <taxon>Testudines</taxon>
        <taxon>Cryptodira</taxon>
        <taxon>Durocryptodira</taxon>
        <taxon>Testudinoidea</taxon>
        <taxon>Testudinidae</taxon>
        <taxon>Gopherus</taxon>
    </lineage>
</organism>
<name>A0A8C4XWZ7_9SAUR</name>
<dbReference type="Proteomes" id="UP000694390">
    <property type="component" value="Unassembled WGS sequence"/>
</dbReference>
<evidence type="ECO:0000256" key="6">
    <source>
        <dbReference type="ARBA" id="ARBA00022701"/>
    </source>
</evidence>
<dbReference type="Ensembl" id="ENSGEVT00005002929.1">
    <property type="protein sequence ID" value="ENSGEVP00005002797.1"/>
    <property type="gene ID" value="ENSGEVG00005002077.1"/>
</dbReference>
<keyword evidence="7" id="KW-0206">Cytoskeleton</keyword>
<dbReference type="GO" id="GO:0005634">
    <property type="term" value="C:nucleus"/>
    <property type="evidence" value="ECO:0007669"/>
    <property type="project" value="UniProtKB-SubCell"/>
</dbReference>
<evidence type="ECO:0000256" key="9">
    <source>
        <dbReference type="ARBA" id="ARBA00045771"/>
    </source>
</evidence>
<dbReference type="GO" id="GO:0045494">
    <property type="term" value="P:photoreceptor cell maintenance"/>
    <property type="evidence" value="ECO:0007669"/>
    <property type="project" value="Ensembl"/>
</dbReference>
<dbReference type="GO" id="GO:0008017">
    <property type="term" value="F:microtubule binding"/>
    <property type="evidence" value="ECO:0007669"/>
    <property type="project" value="InterPro"/>
</dbReference>
<comment type="similarity">
    <text evidence="3">Belongs to the MDM1 family.</text>
</comment>
<evidence type="ECO:0000256" key="7">
    <source>
        <dbReference type="ARBA" id="ARBA00023212"/>
    </source>
</evidence>
<feature type="region of interest" description="Disordered" evidence="10">
    <location>
        <begin position="24"/>
        <end position="44"/>
    </location>
</feature>
<evidence type="ECO:0000256" key="3">
    <source>
        <dbReference type="ARBA" id="ARBA00010494"/>
    </source>
</evidence>
<accession>A0A8C4XWZ7</accession>
<evidence type="ECO:0000313" key="11">
    <source>
        <dbReference type="Ensembl" id="ENSGEVP00005002797.1"/>
    </source>
</evidence>
<dbReference type="RefSeq" id="XP_030404641.1">
    <property type="nucleotide sequence ID" value="XM_030548781.1"/>
</dbReference>
<dbReference type="GO" id="GO:0005814">
    <property type="term" value="C:centriole"/>
    <property type="evidence" value="ECO:0007669"/>
    <property type="project" value="UniProtKB-SubCell"/>
</dbReference>
<dbReference type="GO" id="GO:0005874">
    <property type="term" value="C:microtubule"/>
    <property type="evidence" value="ECO:0007669"/>
    <property type="project" value="UniProtKB-KW"/>
</dbReference>
<dbReference type="OrthoDB" id="9999940at2759"/>
<feature type="compositionally biased region" description="Acidic residues" evidence="10">
    <location>
        <begin position="77"/>
        <end position="86"/>
    </location>
</feature>
<feature type="compositionally biased region" description="Basic and acidic residues" evidence="10">
    <location>
        <begin position="494"/>
        <end position="521"/>
    </location>
</feature>
<keyword evidence="12" id="KW-1185">Reference proteome</keyword>
<feature type="region of interest" description="Disordered" evidence="10">
    <location>
        <begin position="267"/>
        <end position="316"/>
    </location>
</feature>
<feature type="compositionally biased region" description="Basic and acidic residues" evidence="10">
    <location>
        <begin position="290"/>
        <end position="300"/>
    </location>
</feature>
<gene>
    <name evidence="11" type="primary">MDM1</name>
</gene>
<dbReference type="GO" id="GO:0060041">
    <property type="term" value="P:retina development in camera-type eye"/>
    <property type="evidence" value="ECO:0007669"/>
    <property type="project" value="TreeGrafter"/>
</dbReference>
<feature type="compositionally biased region" description="Basic and acidic residues" evidence="10">
    <location>
        <begin position="604"/>
        <end position="613"/>
    </location>
</feature>
<keyword evidence="8" id="KW-0539">Nucleus</keyword>
<dbReference type="GO" id="GO:0034451">
    <property type="term" value="C:centriolar satellite"/>
    <property type="evidence" value="ECO:0007669"/>
    <property type="project" value="Ensembl"/>
</dbReference>
<dbReference type="PANTHER" id="PTHR32078:SF1">
    <property type="entry name" value="NUCLEAR PROTEIN MDM1"/>
    <property type="match status" value="1"/>
</dbReference>
<sequence>MPVRFKGLSEYKRNFKWKKSDLSEFCNPSQEQKSSRAGLRSDQLGITREPNFISKRRVPYFNPQISESFEWRGDSDLEGYLDDAPEIEGAGPAESHTNNHSNDRNLENIETPEAPRLPKKIRPHSADSRIESAITLAENSRKKLSPPTPVNQKAVFVPPKKHLEKMDNGFQRVLQKKSGMNISPSDSFPRNSEYQRQFLWKSPPKNSPILAADQVIHNTSKSIPPFKSSSIIPETEYERSFKVSPPAVGPKLRCDLEKREFPECAPVNISPERKNERKETFLKPAGDSPKQGKSETEQKPPKQKNKQHITQKPLSLHTSLGKVNTEYRSKFLSPAQYLYKDGAWSRIRRNIPDQDSQNILNFMWFMEVKELREKAEAYRQRVQGTHFSRYHLNQILSDNNRLWDVSSNSSSEETISNTIRALDLAGAPEKQMSASQNVLLQPDSIEQSQQNNTEKLGMSDASTVPVRRRLVWGEQDSTEQVENQPPGLEEDEEKENKQESAKAQKLEENDKNPTVDNKIKGENASLLKPSADRSDSSSVSSGKRGRLSTPKLKTLGGAQRTHHDLTTPAVGGAVLVSPSKMKPSSPQQRKKSLETHYSSSKQASGERKSRGFEGETEAVSLLASPAAGLKTLDPLPLRKDSWPTVNASDERASPTSAHPTTAPVQKSVKSTSPSYWSPCCRIQGTLRDPEFQHNGNIASPKMSHLQLPLQERNYNDEDDRLSQISARSAASSSLASQILERAQKRKENFWGKS</sequence>
<evidence type="ECO:0000313" key="12">
    <source>
        <dbReference type="Proteomes" id="UP000694390"/>
    </source>
</evidence>
<dbReference type="GeneTree" id="ENSGT00390000004106"/>
<dbReference type="Pfam" id="PF15501">
    <property type="entry name" value="MDM1"/>
    <property type="match status" value="1"/>
</dbReference>
<evidence type="ECO:0000256" key="10">
    <source>
        <dbReference type="SAM" id="MobiDB-lite"/>
    </source>
</evidence>
<comment type="subcellular location">
    <subcellularLocation>
        <location evidence="1">Cytoplasm</location>
        <location evidence="1">Cytoskeleton</location>
        <location evidence="1">Microtubule organizing center</location>
        <location evidence="1">Centrosome</location>
        <location evidence="1">Centriole</location>
    </subcellularLocation>
    <subcellularLocation>
        <location evidence="2">Nucleus</location>
    </subcellularLocation>
</comment>
<feature type="compositionally biased region" description="Polar residues" evidence="10">
    <location>
        <begin position="643"/>
        <end position="674"/>
    </location>
</feature>
<evidence type="ECO:0000256" key="1">
    <source>
        <dbReference type="ARBA" id="ARBA00004114"/>
    </source>
</evidence>
<evidence type="ECO:0000256" key="2">
    <source>
        <dbReference type="ARBA" id="ARBA00004123"/>
    </source>
</evidence>
<proteinExistence type="inferred from homology"/>
<feature type="region of interest" description="Disordered" evidence="10">
    <location>
        <begin position="471"/>
        <end position="674"/>
    </location>
</feature>
<dbReference type="GO" id="GO:0046600">
    <property type="term" value="P:negative regulation of centriole replication"/>
    <property type="evidence" value="ECO:0007669"/>
    <property type="project" value="InterPro"/>
</dbReference>
<evidence type="ECO:0000256" key="8">
    <source>
        <dbReference type="ARBA" id="ARBA00023242"/>
    </source>
</evidence>
<protein>
    <recommendedName>
        <fullName evidence="4">Nuclear protein MDM1</fullName>
    </recommendedName>
</protein>
<dbReference type="InterPro" id="IPR029136">
    <property type="entry name" value="MDM1"/>
</dbReference>
<dbReference type="CTD" id="56890"/>
<feature type="compositionally biased region" description="Basic and acidic residues" evidence="10">
    <location>
        <begin position="271"/>
        <end position="281"/>
    </location>
</feature>
<dbReference type="GO" id="GO:0005829">
    <property type="term" value="C:cytosol"/>
    <property type="evidence" value="ECO:0007669"/>
    <property type="project" value="Ensembl"/>
</dbReference>
<dbReference type="GeneID" id="115644446"/>
<evidence type="ECO:0000256" key="5">
    <source>
        <dbReference type="ARBA" id="ARBA00022490"/>
    </source>
</evidence>
<reference evidence="11" key="1">
    <citation type="submission" date="2025-08" db="UniProtKB">
        <authorList>
            <consortium name="Ensembl"/>
        </authorList>
    </citation>
    <scope>IDENTIFICATION</scope>
</reference>
<keyword evidence="6" id="KW-0493">Microtubule</keyword>
<comment type="function">
    <text evidence="9">Microtubule-binding protein that negatively regulates centriole duplication. Binds to and stabilizes microtubules.</text>
</comment>